<name>A0A1Z5T6C7_HORWE</name>
<protein>
    <submittedName>
        <fullName evidence="3">Uncharacterized protein</fullName>
    </submittedName>
</protein>
<dbReference type="InParanoid" id="A0A1Z5T6C7"/>
<dbReference type="PANTHER" id="PTHR10188:SF43">
    <property type="entry name" value="ASPARAGINASE (EUROFUNG)"/>
    <property type="match status" value="1"/>
</dbReference>
<dbReference type="VEuPathDB" id="FungiDB:BTJ68_07674"/>
<gene>
    <name evidence="3" type="ORF">BTJ68_07674</name>
</gene>
<dbReference type="AlphaFoldDB" id="A0A1Z5T6C7"/>
<proteinExistence type="predicted"/>
<dbReference type="GO" id="GO:0016787">
    <property type="term" value="F:hydrolase activity"/>
    <property type="evidence" value="ECO:0007669"/>
    <property type="project" value="InterPro"/>
</dbReference>
<dbReference type="GO" id="GO:0005737">
    <property type="term" value="C:cytoplasm"/>
    <property type="evidence" value="ECO:0007669"/>
    <property type="project" value="TreeGrafter"/>
</dbReference>
<dbReference type="Proteomes" id="UP000194280">
    <property type="component" value="Unassembled WGS sequence"/>
</dbReference>
<dbReference type="SUPFAM" id="SSF56235">
    <property type="entry name" value="N-terminal nucleophile aminohydrolases (Ntn hydrolases)"/>
    <property type="match status" value="1"/>
</dbReference>
<dbReference type="Pfam" id="PF01112">
    <property type="entry name" value="Asparaginase_2"/>
    <property type="match status" value="1"/>
</dbReference>
<keyword evidence="4" id="KW-1185">Reference proteome</keyword>
<feature type="region of interest" description="Disordered" evidence="2">
    <location>
        <begin position="65"/>
        <end position="101"/>
    </location>
</feature>
<dbReference type="EMBL" id="MUNK01000115">
    <property type="protein sequence ID" value="OTA31401.1"/>
    <property type="molecule type" value="Genomic_DNA"/>
</dbReference>
<dbReference type="PANTHER" id="PTHR10188">
    <property type="entry name" value="L-ASPARAGINASE"/>
    <property type="match status" value="1"/>
</dbReference>
<evidence type="ECO:0000313" key="3">
    <source>
        <dbReference type="EMBL" id="OTA31401.1"/>
    </source>
</evidence>
<feature type="binding site" evidence="1">
    <location>
        <begin position="18"/>
        <end position="21"/>
    </location>
    <ligand>
        <name>substrate</name>
    </ligand>
</feature>
<dbReference type="OrthoDB" id="2262349at2759"/>
<accession>A0A1Z5T6C7</accession>
<dbReference type="InterPro" id="IPR000246">
    <property type="entry name" value="Peptidase_T2"/>
</dbReference>
<evidence type="ECO:0000313" key="4">
    <source>
        <dbReference type="Proteomes" id="UP000194280"/>
    </source>
</evidence>
<evidence type="ECO:0000256" key="2">
    <source>
        <dbReference type="SAM" id="MobiDB-lite"/>
    </source>
</evidence>
<dbReference type="STRING" id="1157616.A0A1Z5T6C7"/>
<dbReference type="Gene3D" id="3.60.20.30">
    <property type="entry name" value="(Glycosyl)asparaginase"/>
    <property type="match status" value="1"/>
</dbReference>
<evidence type="ECO:0000256" key="1">
    <source>
        <dbReference type="PIRSR" id="PIRSR600246-2"/>
    </source>
</evidence>
<organism evidence="3 4">
    <name type="scientific">Hortaea werneckii EXF-2000</name>
    <dbReference type="NCBI Taxonomy" id="1157616"/>
    <lineage>
        <taxon>Eukaryota</taxon>
        <taxon>Fungi</taxon>
        <taxon>Dikarya</taxon>
        <taxon>Ascomycota</taxon>
        <taxon>Pezizomycotina</taxon>
        <taxon>Dothideomycetes</taxon>
        <taxon>Dothideomycetidae</taxon>
        <taxon>Mycosphaerellales</taxon>
        <taxon>Teratosphaeriaceae</taxon>
        <taxon>Hortaea</taxon>
    </lineage>
</organism>
<comment type="caution">
    <text evidence="3">The sequence shown here is derived from an EMBL/GenBank/DDBJ whole genome shotgun (WGS) entry which is preliminary data.</text>
</comment>
<dbReference type="InterPro" id="IPR029055">
    <property type="entry name" value="Ntn_hydrolases_N"/>
</dbReference>
<feature type="binding site" evidence="1">
    <location>
        <begin position="101"/>
        <end position="104"/>
    </location>
    <ligand>
        <name>substrate</name>
    </ligand>
</feature>
<sequence length="140" mass="15006">MTCVATSTGGITNKLPGRIGDTPTLGAGFWAEEWDLRTTTTQPRSHTSPLTSLTTALSSCLPTLTPYLPLRTSDPEPEETPDSRKPIPSIPSKRSIAISGTGNGDSFLRLSAARTAAAIAQYQTPNSREPHREAFLSKRP</sequence>
<feature type="compositionally biased region" description="Basic and acidic residues" evidence="2">
    <location>
        <begin position="128"/>
        <end position="140"/>
    </location>
</feature>
<feature type="region of interest" description="Disordered" evidence="2">
    <location>
        <begin position="121"/>
        <end position="140"/>
    </location>
</feature>
<reference evidence="3 4" key="1">
    <citation type="submission" date="2017-01" db="EMBL/GenBank/DDBJ databases">
        <title>The recent genome duplication of the halophilic yeast Hortaea werneckii: insights from long-read sequencing.</title>
        <authorList>
            <person name="Sinha S."/>
            <person name="Flibotte S."/>
            <person name="Neira M."/>
            <person name="Lenassi M."/>
            <person name="Gostincar C."/>
            <person name="Stajich J.E."/>
            <person name="Nislow C.E."/>
        </authorList>
    </citation>
    <scope>NUCLEOTIDE SEQUENCE [LARGE SCALE GENOMIC DNA]</scope>
    <source>
        <strain evidence="3 4">EXF-2000</strain>
    </source>
</reference>